<accession>A0A0V7ZEU6</accession>
<dbReference type="NCBIfam" id="NF045586">
    <property type="entry name" value="Npun_F0494_fam"/>
    <property type="match status" value="1"/>
</dbReference>
<dbReference type="EMBL" id="LMTZ01000147">
    <property type="protein sequence ID" value="KST62963.1"/>
    <property type="molecule type" value="Genomic_DNA"/>
</dbReference>
<dbReference type="InterPro" id="IPR054651">
    <property type="entry name" value="Npun_F0494-like"/>
</dbReference>
<dbReference type="RefSeq" id="WP_027846056.1">
    <property type="nucleotide sequence ID" value="NZ_LMTZ01000145.1"/>
</dbReference>
<protein>
    <submittedName>
        <fullName evidence="2">Uncharacterized protein</fullName>
    </submittedName>
</protein>
<comment type="caution">
    <text evidence="2">The sequence shown here is derived from an EMBL/GenBank/DDBJ whole genome shotgun (WGS) entry which is preliminary data.</text>
</comment>
<dbReference type="EMBL" id="LMTZ01000145">
    <property type="protein sequence ID" value="KST63054.1"/>
    <property type="molecule type" value="Genomic_DNA"/>
</dbReference>
<organism evidence="2 3">
    <name type="scientific">Mastigocoleus testarum BC008</name>
    <dbReference type="NCBI Taxonomy" id="371196"/>
    <lineage>
        <taxon>Bacteria</taxon>
        <taxon>Bacillati</taxon>
        <taxon>Cyanobacteriota</taxon>
        <taxon>Cyanophyceae</taxon>
        <taxon>Nostocales</taxon>
        <taxon>Hapalosiphonaceae</taxon>
        <taxon>Mastigocoleus</taxon>
    </lineage>
</organism>
<keyword evidence="3" id="KW-1185">Reference proteome</keyword>
<sequence length="140" mass="16077">MSNVHSPQIEKSFSYSQQTILRAERALICSPFKAALFTKMLEERVGMSEIAGKAGVMNDYTIKPMSELVVDNALVWLIQVGILRREVDGQGITDSFRLTPLGRQLAKQTETWRTPSWRDRISNFFVRWLRLPFWVGNGDK</sequence>
<reference evidence="2 3" key="1">
    <citation type="journal article" date="2015" name="Genome Announc.">
        <title>Draft Genome of the Euendolithic (true boring) Cyanobacterium Mastigocoleus testarum strain BC008.</title>
        <authorList>
            <person name="Guida B.S."/>
            <person name="Garcia-Pichel F."/>
        </authorList>
    </citation>
    <scope>NUCLEOTIDE SEQUENCE [LARGE SCALE GENOMIC DNA]</scope>
    <source>
        <strain evidence="2 3">BC008</strain>
    </source>
</reference>
<gene>
    <name evidence="1" type="ORF">BC008_11645</name>
    <name evidence="2" type="ORF">BC008_12120</name>
</gene>
<name>A0A0V7ZEU6_9CYAN</name>
<dbReference type="Proteomes" id="UP000053372">
    <property type="component" value="Unassembled WGS sequence"/>
</dbReference>
<evidence type="ECO:0000313" key="1">
    <source>
        <dbReference type="EMBL" id="KST62963.1"/>
    </source>
</evidence>
<evidence type="ECO:0000313" key="2">
    <source>
        <dbReference type="EMBL" id="KST63054.1"/>
    </source>
</evidence>
<evidence type="ECO:0000313" key="3">
    <source>
        <dbReference type="Proteomes" id="UP000053372"/>
    </source>
</evidence>
<proteinExistence type="predicted"/>
<dbReference type="AlphaFoldDB" id="A0A0V7ZEU6"/>
<dbReference type="OrthoDB" id="512175at2"/>